<keyword evidence="3" id="KW-1185">Reference proteome</keyword>
<reference evidence="2 3" key="1">
    <citation type="submission" date="2016-10" db="EMBL/GenBank/DDBJ databases">
        <authorList>
            <person name="Cai Z."/>
        </authorList>
    </citation>
    <scope>NUCLEOTIDE SEQUENCE [LARGE SCALE GENOMIC DNA]</scope>
</reference>
<feature type="region of interest" description="Disordered" evidence="1">
    <location>
        <begin position="37"/>
        <end position="56"/>
    </location>
</feature>
<evidence type="ECO:0000313" key="2">
    <source>
        <dbReference type="EMBL" id="SZX67937.1"/>
    </source>
</evidence>
<feature type="region of interest" description="Disordered" evidence="1">
    <location>
        <begin position="96"/>
        <end position="128"/>
    </location>
</feature>
<evidence type="ECO:0008006" key="4">
    <source>
        <dbReference type="Google" id="ProtNLM"/>
    </source>
</evidence>
<dbReference type="AlphaFoldDB" id="A0A383VQZ4"/>
<feature type="compositionally biased region" description="Low complexity" evidence="1">
    <location>
        <begin position="98"/>
        <end position="127"/>
    </location>
</feature>
<protein>
    <recommendedName>
        <fullName evidence="4">NYN domain-containing protein</fullName>
    </recommendedName>
</protein>
<organism evidence="2 3">
    <name type="scientific">Tetradesmus obliquus</name>
    <name type="common">Green alga</name>
    <name type="synonym">Acutodesmus obliquus</name>
    <dbReference type="NCBI Taxonomy" id="3088"/>
    <lineage>
        <taxon>Eukaryota</taxon>
        <taxon>Viridiplantae</taxon>
        <taxon>Chlorophyta</taxon>
        <taxon>core chlorophytes</taxon>
        <taxon>Chlorophyceae</taxon>
        <taxon>CS clade</taxon>
        <taxon>Sphaeropleales</taxon>
        <taxon>Scenedesmaceae</taxon>
        <taxon>Tetradesmus</taxon>
    </lineage>
</organism>
<name>A0A383VQZ4_TETOB</name>
<dbReference type="PANTHER" id="PTHR35744">
    <property type="entry name" value="C2H2-TYPE DOMAIN-CONTAINING PROTEIN"/>
    <property type="match status" value="1"/>
</dbReference>
<dbReference type="EMBL" id="FNXT01000821">
    <property type="protein sequence ID" value="SZX67937.1"/>
    <property type="molecule type" value="Genomic_DNA"/>
</dbReference>
<dbReference type="PANTHER" id="PTHR35744:SF4">
    <property type="entry name" value="OS04G0464600 PROTEIN"/>
    <property type="match status" value="1"/>
</dbReference>
<evidence type="ECO:0000256" key="1">
    <source>
        <dbReference type="SAM" id="MobiDB-lite"/>
    </source>
</evidence>
<sequence length="386" mass="41884">MMLLRRVLVAHPALCRHTQHLAALCTRVVRNSEVRYASSDAADRSSGDSAGACNSSRRRKLFRGAAAAAAAAAGAPKAAVSSAALASRQDAGAAVKWQQAATPAAAHQQQQQQPQPQQQQQQQQQQQRLVSWPAEAQLHVFWDLDNLPPTEWLELPAVAARLRSRLQQYGSIAAMHACACTRTLTQHVPGSSAAAASDFYDDDGSTISSDGWGWDDVLDAVQTPEVLRQRSNLKDLNKHFRELHEREHKKHLQGPRAAVENLGLPRSNLAGKKGQAVQLLLQQADVKLIQVPNTNQAADEAIKSNIKVLLKQLPSLQDSVLVVVSDDRGFRGDVHSFLQAGGAGVMLVTARHPGEFDAAGGAFSNTWLMREDECVAFVGWDDILYG</sequence>
<proteinExistence type="predicted"/>
<dbReference type="Proteomes" id="UP000256970">
    <property type="component" value="Unassembled WGS sequence"/>
</dbReference>
<dbReference type="STRING" id="3088.A0A383VQZ4"/>
<evidence type="ECO:0000313" key="3">
    <source>
        <dbReference type="Proteomes" id="UP000256970"/>
    </source>
</evidence>
<accession>A0A383VQZ4</accession>
<gene>
    <name evidence="2" type="ORF">BQ4739_LOCUS8273</name>
</gene>